<dbReference type="GO" id="GO:0005524">
    <property type="term" value="F:ATP binding"/>
    <property type="evidence" value="ECO:0007669"/>
    <property type="project" value="UniProtKB-UniRule"/>
</dbReference>
<keyword evidence="3 4" id="KW-0067">ATP-binding</keyword>
<evidence type="ECO:0000313" key="6">
    <source>
        <dbReference type="EMBL" id="NER16876.1"/>
    </source>
</evidence>
<gene>
    <name evidence="6" type="ORF">GWK10_06620</name>
</gene>
<dbReference type="RefSeq" id="WP_164030495.1">
    <property type="nucleotide sequence ID" value="NZ_JAABOQ010000002.1"/>
</dbReference>
<dbReference type="GO" id="GO:0016874">
    <property type="term" value="F:ligase activity"/>
    <property type="evidence" value="ECO:0007669"/>
    <property type="project" value="UniProtKB-KW"/>
</dbReference>
<dbReference type="NCBIfam" id="NF009404">
    <property type="entry name" value="PRK12767.1-3"/>
    <property type="match status" value="1"/>
</dbReference>
<dbReference type="Pfam" id="PF21360">
    <property type="entry name" value="PylC-like_N"/>
    <property type="match status" value="1"/>
</dbReference>
<name>A0A6M0CG50_9FLAO</name>
<dbReference type="EMBL" id="JAABOQ010000002">
    <property type="protein sequence ID" value="NER16876.1"/>
    <property type="molecule type" value="Genomic_DNA"/>
</dbReference>
<evidence type="ECO:0000259" key="5">
    <source>
        <dbReference type="PROSITE" id="PS50975"/>
    </source>
</evidence>
<keyword evidence="2 4" id="KW-0547">Nucleotide-binding</keyword>
<dbReference type="SUPFAM" id="SSF56059">
    <property type="entry name" value="Glutathione synthetase ATP-binding domain-like"/>
    <property type="match status" value="1"/>
</dbReference>
<sequence>MPNILFTCAGRRNYLINYFKKELNGGLVFAADNQNTAPALVDADNAIIMPSIHDDNYINSLKKAISQYKIDALISLNDFELPILAKNKAEIESTGVKVIVSSPEVINISFDKWETHHFIEKIGLKSPKTYISLESAITAINNGDLKFPLVVKPRWGSASVGIDFADNIEELELIHKLQLLKIEKSYDNAMSGDDSLENALLIQEKIDGTEYGMDILNDFEGKYFGSFAREKLFMRSGETDKAKTVKGDDFNKIGRQIGEKLGHIGTLDCDIFRKGKDLYVLELNPRFGGGYPFSHEGGINTAAIYVNWLMGNNNVQEFNNYQSGVIFSKCDRLLKIS</sequence>
<dbReference type="Gene3D" id="3.40.50.20">
    <property type="match status" value="1"/>
</dbReference>
<proteinExistence type="predicted"/>
<protein>
    <submittedName>
        <fullName evidence="6">ATP-grasp domain-containing protein</fullName>
    </submittedName>
</protein>
<dbReference type="Gene3D" id="3.30.1490.20">
    <property type="entry name" value="ATP-grasp fold, A domain"/>
    <property type="match status" value="1"/>
</dbReference>
<evidence type="ECO:0000256" key="3">
    <source>
        <dbReference type="ARBA" id="ARBA00022840"/>
    </source>
</evidence>
<reference evidence="6 7" key="1">
    <citation type="submission" date="2020-01" db="EMBL/GenBank/DDBJ databases">
        <title>Spongiivirga citrea KCTC 32990T.</title>
        <authorList>
            <person name="Wang G."/>
        </authorList>
    </citation>
    <scope>NUCLEOTIDE SEQUENCE [LARGE SCALE GENOMIC DNA]</scope>
    <source>
        <strain evidence="6 7">KCTC 32990</strain>
    </source>
</reference>
<dbReference type="InterPro" id="IPR013815">
    <property type="entry name" value="ATP_grasp_subdomain_1"/>
</dbReference>
<dbReference type="PANTHER" id="PTHR43055:SF1">
    <property type="entry name" value="FORMATE-DEPENDENT PHOSPHORIBOSYLGLYCINAMIDE FORMYLTRANSFERASE"/>
    <property type="match status" value="1"/>
</dbReference>
<keyword evidence="7" id="KW-1185">Reference proteome</keyword>
<dbReference type="InterPro" id="IPR048764">
    <property type="entry name" value="PylC_N"/>
</dbReference>
<keyword evidence="1" id="KW-0436">Ligase</keyword>
<accession>A0A6M0CG50</accession>
<dbReference type="Proteomes" id="UP000474296">
    <property type="component" value="Unassembled WGS sequence"/>
</dbReference>
<comment type="caution">
    <text evidence="6">The sequence shown here is derived from an EMBL/GenBank/DDBJ whole genome shotgun (WGS) entry which is preliminary data.</text>
</comment>
<dbReference type="Pfam" id="PF02655">
    <property type="entry name" value="ATP-grasp_3"/>
    <property type="match status" value="1"/>
</dbReference>
<feature type="domain" description="ATP-grasp" evidence="5">
    <location>
        <begin position="116"/>
        <end position="310"/>
    </location>
</feature>
<evidence type="ECO:0000256" key="4">
    <source>
        <dbReference type="PROSITE-ProRule" id="PRU00409"/>
    </source>
</evidence>
<dbReference type="InterPro" id="IPR003806">
    <property type="entry name" value="ATP-grasp_PylC-type"/>
</dbReference>
<evidence type="ECO:0000313" key="7">
    <source>
        <dbReference type="Proteomes" id="UP000474296"/>
    </source>
</evidence>
<evidence type="ECO:0000256" key="1">
    <source>
        <dbReference type="ARBA" id="ARBA00022598"/>
    </source>
</evidence>
<organism evidence="6 7">
    <name type="scientific">Spongiivirga citrea</name>
    <dbReference type="NCBI Taxonomy" id="1481457"/>
    <lineage>
        <taxon>Bacteria</taxon>
        <taxon>Pseudomonadati</taxon>
        <taxon>Bacteroidota</taxon>
        <taxon>Flavobacteriia</taxon>
        <taxon>Flavobacteriales</taxon>
        <taxon>Flavobacteriaceae</taxon>
        <taxon>Spongiivirga</taxon>
    </lineage>
</organism>
<dbReference type="PROSITE" id="PS50975">
    <property type="entry name" value="ATP_GRASP"/>
    <property type="match status" value="1"/>
</dbReference>
<evidence type="ECO:0000256" key="2">
    <source>
        <dbReference type="ARBA" id="ARBA00022741"/>
    </source>
</evidence>
<dbReference type="InterPro" id="IPR011761">
    <property type="entry name" value="ATP-grasp"/>
</dbReference>
<dbReference type="AlphaFoldDB" id="A0A6M0CG50"/>
<dbReference type="GO" id="GO:0046872">
    <property type="term" value="F:metal ion binding"/>
    <property type="evidence" value="ECO:0007669"/>
    <property type="project" value="InterPro"/>
</dbReference>
<dbReference type="Gene3D" id="3.30.470.20">
    <property type="entry name" value="ATP-grasp fold, B domain"/>
    <property type="match status" value="1"/>
</dbReference>
<dbReference type="PANTHER" id="PTHR43055">
    <property type="entry name" value="FORMATE-DEPENDENT PHOSPHORIBOSYLGLYCINAMIDE FORMYLTRANSFERASE"/>
    <property type="match status" value="1"/>
</dbReference>
<dbReference type="GO" id="GO:0005829">
    <property type="term" value="C:cytosol"/>
    <property type="evidence" value="ECO:0007669"/>
    <property type="project" value="TreeGrafter"/>
</dbReference>